<dbReference type="AlphaFoldDB" id="A0AAN9NI84"/>
<dbReference type="EMBL" id="JAYMYR010000003">
    <property type="protein sequence ID" value="KAK7373456.1"/>
    <property type="molecule type" value="Genomic_DNA"/>
</dbReference>
<dbReference type="Proteomes" id="UP001374584">
    <property type="component" value="Unassembled WGS sequence"/>
</dbReference>
<evidence type="ECO:0000256" key="1">
    <source>
        <dbReference type="SAM" id="MobiDB-lite"/>
    </source>
</evidence>
<feature type="compositionally biased region" description="Basic and acidic residues" evidence="1">
    <location>
        <begin position="91"/>
        <end position="102"/>
    </location>
</feature>
<feature type="compositionally biased region" description="Basic residues" evidence="1">
    <location>
        <begin position="79"/>
        <end position="89"/>
    </location>
</feature>
<proteinExistence type="predicted"/>
<accession>A0AAN9NI84</accession>
<evidence type="ECO:0000313" key="3">
    <source>
        <dbReference type="Proteomes" id="UP001374584"/>
    </source>
</evidence>
<organism evidence="2 3">
    <name type="scientific">Phaseolus coccineus</name>
    <name type="common">Scarlet runner bean</name>
    <name type="synonym">Phaseolus multiflorus</name>
    <dbReference type="NCBI Taxonomy" id="3886"/>
    <lineage>
        <taxon>Eukaryota</taxon>
        <taxon>Viridiplantae</taxon>
        <taxon>Streptophyta</taxon>
        <taxon>Embryophyta</taxon>
        <taxon>Tracheophyta</taxon>
        <taxon>Spermatophyta</taxon>
        <taxon>Magnoliopsida</taxon>
        <taxon>eudicotyledons</taxon>
        <taxon>Gunneridae</taxon>
        <taxon>Pentapetalae</taxon>
        <taxon>rosids</taxon>
        <taxon>fabids</taxon>
        <taxon>Fabales</taxon>
        <taxon>Fabaceae</taxon>
        <taxon>Papilionoideae</taxon>
        <taxon>50 kb inversion clade</taxon>
        <taxon>NPAAA clade</taxon>
        <taxon>indigoferoid/millettioid clade</taxon>
        <taxon>Phaseoleae</taxon>
        <taxon>Phaseolus</taxon>
    </lineage>
</organism>
<protein>
    <submittedName>
        <fullName evidence="2">Uncharacterized protein</fullName>
    </submittedName>
</protein>
<sequence length="102" mass="11670">MTDHSLIQAACEVHSTWLWSMLWDPADVVHPLLSVLDNRGLATTQAPQARVVTCLNEEPYNSPDRYWPYQADRLSPLGRRPRRSSRSASRRSPDTDLRVMVP</sequence>
<evidence type="ECO:0000313" key="2">
    <source>
        <dbReference type="EMBL" id="KAK7373456.1"/>
    </source>
</evidence>
<reference evidence="2 3" key="1">
    <citation type="submission" date="2024-01" db="EMBL/GenBank/DDBJ databases">
        <title>The genomes of 5 underutilized Papilionoideae crops provide insights into root nodulation and disease resistanc.</title>
        <authorList>
            <person name="Jiang F."/>
        </authorList>
    </citation>
    <scope>NUCLEOTIDE SEQUENCE [LARGE SCALE GENOMIC DNA]</scope>
    <source>
        <strain evidence="2">JINMINGXINNONG_FW02</strain>
        <tissue evidence="2">Leaves</tissue>
    </source>
</reference>
<feature type="region of interest" description="Disordered" evidence="1">
    <location>
        <begin position="66"/>
        <end position="102"/>
    </location>
</feature>
<gene>
    <name evidence="2" type="ORF">VNO80_06864</name>
</gene>
<name>A0AAN9NI84_PHACN</name>
<keyword evidence="3" id="KW-1185">Reference proteome</keyword>
<comment type="caution">
    <text evidence="2">The sequence shown here is derived from an EMBL/GenBank/DDBJ whole genome shotgun (WGS) entry which is preliminary data.</text>
</comment>